<proteinExistence type="predicted"/>
<dbReference type="EMBL" id="NMVR01000862">
    <property type="protein sequence ID" value="PJG35870.1"/>
    <property type="molecule type" value="Genomic_DNA"/>
</dbReference>
<evidence type="ECO:0000313" key="1">
    <source>
        <dbReference type="EMBL" id="PJG35870.1"/>
    </source>
</evidence>
<dbReference type="Proteomes" id="UP000231328">
    <property type="component" value="Unassembled WGS sequence"/>
</dbReference>
<feature type="non-terminal residue" evidence="1">
    <location>
        <position position="70"/>
    </location>
</feature>
<keyword evidence="1" id="KW-0378">Hydrolase</keyword>
<comment type="caution">
    <text evidence="1">The sequence shown here is derived from an EMBL/GenBank/DDBJ whole genome shotgun (WGS) entry which is preliminary data.</text>
</comment>
<gene>
    <name evidence="1" type="ORF">CGZ54_31695</name>
</gene>
<protein>
    <submittedName>
        <fullName evidence="1">Manganese-dependent inorganic pyrophosphatase</fullName>
        <ecNumber evidence="1">3.6.1.1</ecNumber>
    </submittedName>
</protein>
<organism evidence="1 2">
    <name type="scientific">Enterobacter hormaechei</name>
    <dbReference type="NCBI Taxonomy" id="158836"/>
    <lineage>
        <taxon>Bacteria</taxon>
        <taxon>Pseudomonadati</taxon>
        <taxon>Pseudomonadota</taxon>
        <taxon>Gammaproteobacteria</taxon>
        <taxon>Enterobacterales</taxon>
        <taxon>Enterobacteriaceae</taxon>
        <taxon>Enterobacter</taxon>
        <taxon>Enterobacter cloacae complex</taxon>
    </lineage>
</organism>
<dbReference type="AlphaFoldDB" id="A0AAP8GEF6"/>
<reference evidence="1 2" key="1">
    <citation type="submission" date="2017-07" db="EMBL/GenBank/DDBJ databases">
        <title>Draft genome sequence of Enterobacter cloacae ST128, a clinical strain coproducing KPC-2 and NDM-1 carbapenemases.</title>
        <authorList>
            <person name="Li X."/>
        </authorList>
    </citation>
    <scope>NUCLEOTIDE SEQUENCE [LARGE SCALE GENOMIC DNA]</scope>
    <source>
        <strain evidence="1 2">HBY</strain>
    </source>
</reference>
<dbReference type="InterPro" id="IPR038763">
    <property type="entry name" value="DHH_sf"/>
</dbReference>
<dbReference type="SUPFAM" id="SSF64182">
    <property type="entry name" value="DHH phosphoesterases"/>
    <property type="match status" value="1"/>
</dbReference>
<dbReference type="Gene3D" id="3.90.1640.10">
    <property type="entry name" value="inorganic pyrophosphatase (n-terminal core)"/>
    <property type="match status" value="1"/>
</dbReference>
<dbReference type="GO" id="GO:0004427">
    <property type="term" value="F:inorganic diphosphate phosphatase activity"/>
    <property type="evidence" value="ECO:0007669"/>
    <property type="project" value="UniProtKB-EC"/>
</dbReference>
<name>A0AAP8GEF6_9ENTR</name>
<evidence type="ECO:0000313" key="2">
    <source>
        <dbReference type="Proteomes" id="UP000231328"/>
    </source>
</evidence>
<dbReference type="EC" id="3.6.1.1" evidence="1"/>
<sequence>MAKTYIFGHKNPDTDAISSAIMMAEFEQLRGNSGAKAYRLGDVSAETQFALDTFNVPAPELLTDDLDGQD</sequence>
<accession>A0AAP8GEF6</accession>